<evidence type="ECO:0000256" key="1">
    <source>
        <dbReference type="SAM" id="Phobius"/>
    </source>
</evidence>
<gene>
    <name evidence="3" type="ORF">APAL1065_LOCUS25551</name>
</gene>
<sequence length="241" mass="27274">MCAWRPLKIWVTETWPNLVVWKVPKSVRKGGPLGHHGSKAVDIIVGYALYLLVDSGSLSLTVPSPVRIGRIWDVTLWICVAVMAVGVNVALYLWSRFCRSNREKVDHKGVAEMVETAQGRDLTASEHAYYTFMALANAICEEISSRGLWRWYYRHIFWQEDSSSSPWASNMAQALVFGLWHYYGIPSGWTGVFLTTIYGLLLGYLADYADDGLFLPTVAHTIADYYIFAIVARQKKKLSKD</sequence>
<dbReference type="GO" id="GO:0004175">
    <property type="term" value="F:endopeptidase activity"/>
    <property type="evidence" value="ECO:0007669"/>
    <property type="project" value="UniProtKB-ARBA"/>
</dbReference>
<feature type="transmembrane region" description="Helical" evidence="1">
    <location>
        <begin position="213"/>
        <end position="232"/>
    </location>
</feature>
<name>A0A7S2YS19_9STRA</name>
<feature type="domain" description="CAAX prenyl protease 2/Lysostaphin resistance protein A-like" evidence="2">
    <location>
        <begin position="129"/>
        <end position="225"/>
    </location>
</feature>
<feature type="transmembrane region" description="Helical" evidence="1">
    <location>
        <begin position="43"/>
        <end position="62"/>
    </location>
</feature>
<reference evidence="3" key="1">
    <citation type="submission" date="2021-01" db="EMBL/GenBank/DDBJ databases">
        <authorList>
            <person name="Corre E."/>
            <person name="Pelletier E."/>
            <person name="Niang G."/>
            <person name="Scheremetjew M."/>
            <person name="Finn R."/>
            <person name="Kale V."/>
            <person name="Holt S."/>
            <person name="Cochrane G."/>
            <person name="Meng A."/>
            <person name="Brown T."/>
            <person name="Cohen L."/>
        </authorList>
    </citation>
    <scope>NUCLEOTIDE SEQUENCE</scope>
    <source>
        <strain evidence="3">CCMP125</strain>
    </source>
</reference>
<protein>
    <recommendedName>
        <fullName evidence="2">CAAX prenyl protease 2/Lysostaphin resistance protein A-like domain-containing protein</fullName>
    </recommendedName>
</protein>
<dbReference type="EMBL" id="HBHT01038041">
    <property type="protein sequence ID" value="CAD9991800.1"/>
    <property type="molecule type" value="Transcribed_RNA"/>
</dbReference>
<evidence type="ECO:0000259" key="2">
    <source>
        <dbReference type="Pfam" id="PF02517"/>
    </source>
</evidence>
<proteinExistence type="predicted"/>
<dbReference type="AlphaFoldDB" id="A0A7S2YS19"/>
<dbReference type="GO" id="GO:0080120">
    <property type="term" value="P:CAAX-box protein maturation"/>
    <property type="evidence" value="ECO:0007669"/>
    <property type="project" value="UniProtKB-ARBA"/>
</dbReference>
<keyword evidence="1" id="KW-0472">Membrane</keyword>
<dbReference type="InterPro" id="IPR003675">
    <property type="entry name" value="Rce1/LyrA-like_dom"/>
</dbReference>
<keyword evidence="1" id="KW-1133">Transmembrane helix</keyword>
<evidence type="ECO:0000313" key="3">
    <source>
        <dbReference type="EMBL" id="CAD9991800.1"/>
    </source>
</evidence>
<organism evidence="3">
    <name type="scientific">Entomoneis paludosa</name>
    <dbReference type="NCBI Taxonomy" id="265537"/>
    <lineage>
        <taxon>Eukaryota</taxon>
        <taxon>Sar</taxon>
        <taxon>Stramenopiles</taxon>
        <taxon>Ochrophyta</taxon>
        <taxon>Bacillariophyta</taxon>
        <taxon>Bacillariophyceae</taxon>
        <taxon>Bacillariophycidae</taxon>
        <taxon>Entomoneidaceae</taxon>
        <taxon>Entomoneis</taxon>
    </lineage>
</organism>
<feature type="transmembrane region" description="Helical" evidence="1">
    <location>
        <begin position="74"/>
        <end position="94"/>
    </location>
</feature>
<accession>A0A7S2YS19</accession>
<keyword evidence="1" id="KW-0812">Transmembrane</keyword>
<dbReference type="Pfam" id="PF02517">
    <property type="entry name" value="Rce1-like"/>
    <property type="match status" value="1"/>
</dbReference>
<feature type="transmembrane region" description="Helical" evidence="1">
    <location>
        <begin position="180"/>
        <end position="201"/>
    </location>
</feature>